<evidence type="ECO:0000313" key="4">
    <source>
        <dbReference type="Proteomes" id="UP000077069"/>
    </source>
</evidence>
<protein>
    <recommendedName>
        <fullName evidence="2">Leucine-rich repeat domain-containing protein</fullName>
    </recommendedName>
</protein>
<sequence length="514" mass="57672">MAKLPESSGNSPKLSELPGELILEILQYLTVTRGYFPVPEEETSRQTENAQRIAALHGLTLTCRRLNSIVTPYLYESITKLGRSTDWSNVGSLLNTIERKPEVLELVRYIETGGTAFDGALGPSLETKLGGLTTINYDLYNWKGMPDPCLPCTIVISTLIRLAPNLQGLAIEESWHWGAIYDLYANLALRDVFLKNVDDNGIIIHISGSSATRFSPAVLLLSKIGHGQVEAGGILLENLWKSRHHPMGDFRGTPVHWEELQLVPVECIALDGNVSHVDLENLLSSCTFLRRFHCKWTAGNEGVPGAAIDLQELRKSLERFEPSLESLILDTLESSWLVELDQDIPTIGSLREFTYLKHVEVSGMVLWNDDDDDAITQRRLSSILPSALETLVINVEWDDYVVQALLDLAVDCTEQLPSLKRIDCSWRPASMFTGHELIGDFERVGVELRLDVASCTEEEEKRIEADLIRMEHLIEYMDRSTEALAEEMRQEMTRFEEMRSSEGETDVSDATQVA</sequence>
<accession>A0A177CPQ3</accession>
<feature type="domain" description="Leucine-rich repeat" evidence="2">
    <location>
        <begin position="311"/>
        <end position="406"/>
    </location>
</feature>
<feature type="region of interest" description="Disordered" evidence="1">
    <location>
        <begin position="494"/>
        <end position="514"/>
    </location>
</feature>
<dbReference type="Proteomes" id="UP000077069">
    <property type="component" value="Unassembled WGS sequence"/>
</dbReference>
<organism evidence="3 4">
    <name type="scientific">Paraphaeosphaeria sporulosa</name>
    <dbReference type="NCBI Taxonomy" id="1460663"/>
    <lineage>
        <taxon>Eukaryota</taxon>
        <taxon>Fungi</taxon>
        <taxon>Dikarya</taxon>
        <taxon>Ascomycota</taxon>
        <taxon>Pezizomycotina</taxon>
        <taxon>Dothideomycetes</taxon>
        <taxon>Pleosporomycetidae</taxon>
        <taxon>Pleosporales</taxon>
        <taxon>Massarineae</taxon>
        <taxon>Didymosphaeriaceae</taxon>
        <taxon>Paraphaeosphaeria</taxon>
    </lineage>
</organism>
<evidence type="ECO:0000256" key="1">
    <source>
        <dbReference type="SAM" id="MobiDB-lite"/>
    </source>
</evidence>
<gene>
    <name evidence="3" type="ORF">CC84DRAFT_1255369</name>
</gene>
<reference evidence="3 4" key="1">
    <citation type="submission" date="2016-05" db="EMBL/GenBank/DDBJ databases">
        <title>Comparative analysis of secretome profiles of manganese(II)-oxidizing ascomycete fungi.</title>
        <authorList>
            <consortium name="DOE Joint Genome Institute"/>
            <person name="Zeiner C.A."/>
            <person name="Purvine S.O."/>
            <person name="Zink E.M."/>
            <person name="Wu S."/>
            <person name="Pasa-Tolic L."/>
            <person name="Chaput D.L."/>
            <person name="Haridas S."/>
            <person name="Grigoriev I.V."/>
            <person name="Santelli C.M."/>
            <person name="Hansel C.M."/>
        </authorList>
    </citation>
    <scope>NUCLEOTIDE SEQUENCE [LARGE SCALE GENOMIC DNA]</scope>
    <source>
        <strain evidence="3 4">AP3s5-JAC2a</strain>
    </source>
</reference>
<proteinExistence type="predicted"/>
<dbReference type="OrthoDB" id="3783332at2759"/>
<dbReference type="GeneID" id="28768020"/>
<dbReference type="STRING" id="1460663.A0A177CPQ3"/>
<evidence type="ECO:0000259" key="2">
    <source>
        <dbReference type="Pfam" id="PF24969"/>
    </source>
</evidence>
<evidence type="ECO:0000313" key="3">
    <source>
        <dbReference type="EMBL" id="OAG09286.1"/>
    </source>
</evidence>
<dbReference type="RefSeq" id="XP_018039651.1">
    <property type="nucleotide sequence ID" value="XM_018184534.1"/>
</dbReference>
<keyword evidence="4" id="KW-1185">Reference proteome</keyword>
<dbReference type="InterPro" id="IPR056867">
    <property type="entry name" value="LRR_15"/>
</dbReference>
<dbReference type="Pfam" id="PF24969">
    <property type="entry name" value="LRR_15"/>
    <property type="match status" value="1"/>
</dbReference>
<dbReference type="AlphaFoldDB" id="A0A177CPQ3"/>
<dbReference type="InParanoid" id="A0A177CPQ3"/>
<dbReference type="EMBL" id="KV441549">
    <property type="protein sequence ID" value="OAG09286.1"/>
    <property type="molecule type" value="Genomic_DNA"/>
</dbReference>
<name>A0A177CPQ3_9PLEO</name>